<reference evidence="10 11" key="1">
    <citation type="submission" date="2019-11" db="EMBL/GenBank/DDBJ databases">
        <title>Draft genome sequences of five Paenibacillus species of dairy origin.</title>
        <authorList>
            <person name="Olajide A.M."/>
            <person name="Chen S."/>
            <person name="Lapointe G."/>
        </authorList>
    </citation>
    <scope>NUCLEOTIDE SEQUENCE [LARGE SCALE GENOMIC DNA]</scope>
    <source>
        <strain evidence="10 11">2CS3</strain>
    </source>
</reference>
<evidence type="ECO:0000259" key="9">
    <source>
        <dbReference type="Pfam" id="PF01979"/>
    </source>
</evidence>
<feature type="binding site" evidence="8">
    <location>
        <position position="185"/>
    </location>
    <ligand>
        <name>Zn(2+)</name>
        <dbReference type="ChEBI" id="CHEBI:29105"/>
        <label>2</label>
    </ligand>
</feature>
<comment type="function">
    <text evidence="8">Catalyzes the conversion of allantoin (5-ureidohydantoin) to allantoic acid by hydrolytic cleavage of the five-member hydantoin ring.</text>
</comment>
<dbReference type="InterPro" id="IPR047604">
    <property type="entry name" value="Allantoinase_bact"/>
</dbReference>
<dbReference type="InterPro" id="IPR050138">
    <property type="entry name" value="DHOase/Allantoinase_Hydrolase"/>
</dbReference>
<keyword evidence="11" id="KW-1185">Reference proteome</keyword>
<dbReference type="PANTHER" id="PTHR43668">
    <property type="entry name" value="ALLANTOINASE"/>
    <property type="match status" value="1"/>
</dbReference>
<comment type="function">
    <text evidence="1">Catalyzes the reversible cyclization of carbamoyl aspartate to dihydroorotate.</text>
</comment>
<dbReference type="InterPro" id="IPR011059">
    <property type="entry name" value="Metal-dep_hydrolase_composite"/>
</dbReference>
<feature type="binding site" evidence="8">
    <location>
        <position position="241"/>
    </location>
    <ligand>
        <name>Zn(2+)</name>
        <dbReference type="ChEBI" id="CHEBI:29105"/>
        <label>2</label>
    </ligand>
</feature>
<dbReference type="Gene3D" id="2.30.40.10">
    <property type="entry name" value="Urease, subunit C, domain 1"/>
    <property type="match status" value="1"/>
</dbReference>
<gene>
    <name evidence="8 10" type="primary">allB</name>
    <name evidence="10" type="ORF">GNP93_08595</name>
</gene>
<evidence type="ECO:0000256" key="1">
    <source>
        <dbReference type="ARBA" id="ARBA00002368"/>
    </source>
</evidence>
<feature type="binding site" evidence="8">
    <location>
        <position position="61"/>
    </location>
    <ligand>
        <name>Zn(2+)</name>
        <dbReference type="ChEBI" id="CHEBI:29105"/>
        <label>1</label>
    </ligand>
</feature>
<comment type="catalytic activity">
    <reaction evidence="8">
        <text>(S)-allantoin + H2O = allantoate + H(+)</text>
        <dbReference type="Rhea" id="RHEA:17029"/>
        <dbReference type="ChEBI" id="CHEBI:15377"/>
        <dbReference type="ChEBI" id="CHEBI:15378"/>
        <dbReference type="ChEBI" id="CHEBI:15678"/>
        <dbReference type="ChEBI" id="CHEBI:17536"/>
        <dbReference type="EC" id="3.5.2.5"/>
    </reaction>
</comment>
<feature type="binding site" evidence="8">
    <location>
        <position position="314"/>
    </location>
    <ligand>
        <name>Zn(2+)</name>
        <dbReference type="ChEBI" id="CHEBI:29105"/>
        <label>1</label>
    </ligand>
</feature>
<dbReference type="Gene3D" id="3.20.20.140">
    <property type="entry name" value="Metal-dependent hydrolases"/>
    <property type="match status" value="1"/>
</dbReference>
<evidence type="ECO:0000256" key="7">
    <source>
        <dbReference type="ARBA" id="ARBA00022833"/>
    </source>
</evidence>
<proteinExistence type="inferred from homology"/>
<comment type="pathway">
    <text evidence="8">Nitrogen metabolism; (S)-allantoin degradation; allantoate from (S)-allantoin: step 1/1.</text>
</comment>
<comment type="similarity">
    <text evidence="8">Belongs to the metallo-dependent hydrolases superfamily. Allantoinase family.</text>
</comment>
<dbReference type="GO" id="GO:0004038">
    <property type="term" value="F:allantoinase activity"/>
    <property type="evidence" value="ECO:0007669"/>
    <property type="project" value="UniProtKB-UniRule"/>
</dbReference>
<dbReference type="InterPro" id="IPR032466">
    <property type="entry name" value="Metal_Hydrolase"/>
</dbReference>
<evidence type="ECO:0000256" key="5">
    <source>
        <dbReference type="ARBA" id="ARBA00022723"/>
    </source>
</evidence>
<evidence type="ECO:0000256" key="4">
    <source>
        <dbReference type="ARBA" id="ARBA00022631"/>
    </source>
</evidence>
<dbReference type="GO" id="GO:0005737">
    <property type="term" value="C:cytoplasm"/>
    <property type="evidence" value="ECO:0007669"/>
    <property type="project" value="TreeGrafter"/>
</dbReference>
<comment type="similarity">
    <text evidence="2">Belongs to the metallo-dependent hydrolases superfamily. DHOase family. Class I DHOase subfamily.</text>
</comment>
<evidence type="ECO:0000256" key="2">
    <source>
        <dbReference type="ARBA" id="ARBA00010286"/>
    </source>
</evidence>
<dbReference type="AlphaFoldDB" id="A0A7X2Z9B6"/>
<evidence type="ECO:0000313" key="10">
    <source>
        <dbReference type="EMBL" id="MUG70738.1"/>
    </source>
</evidence>
<evidence type="ECO:0000256" key="8">
    <source>
        <dbReference type="HAMAP-Rule" id="MF_01645"/>
    </source>
</evidence>
<dbReference type="GO" id="GO:0008270">
    <property type="term" value="F:zinc ion binding"/>
    <property type="evidence" value="ECO:0007669"/>
    <property type="project" value="InterPro"/>
</dbReference>
<keyword evidence="4 8" id="KW-0659">Purine metabolism</keyword>
<dbReference type="Pfam" id="PF01979">
    <property type="entry name" value="Amidohydro_1"/>
    <property type="match status" value="1"/>
</dbReference>
<feature type="binding site" description="via carbamate group" evidence="8">
    <location>
        <position position="146"/>
    </location>
    <ligand>
        <name>Zn(2+)</name>
        <dbReference type="ChEBI" id="CHEBI:29105"/>
        <label>2</label>
    </ligand>
</feature>
<sequence>MLDLKITGGLVVLRHEVRRLDIGVADGRIVRLAEHITGEASRHFDARGLHVLPGMVDAHVHLNEPRMGHWEGFESGSKALAAGGCTSFLDMPLNGLPPTVSVAAMSQKLRAAANRSSVDYALWGGLVPGNLKELEPLAAAGVIGFKAFMSEPGGEGEERFRRADYATLREGMKRIARLNRVLALHAEDESMVASLAGHSIREGRTGARDYAASRPISAERTAVRQALEMARETGCALHFVHISSAESVRIIRKAKDRGLDVTVETCPHYLVLTEDDMERMGPVAKCAPPLRSAEDQMKLWQAVADGKIDIIASDHSPSPLELKQSSNFFQAWGGIAGAQSSLELMVDEGHLKRGLPLPLLCRMLSLNPAVRFGLHPRKGEIAVGADADLALADLQRGYTLESGHLKQRHAYSPYVGRRFGCRVSATFVRGRQAYRADTQSMAEDAAEAGAWLRHST</sequence>
<comment type="subunit">
    <text evidence="3 8">Homotetramer.</text>
</comment>
<dbReference type="NCBIfam" id="TIGR03178">
    <property type="entry name" value="allantoinase"/>
    <property type="match status" value="1"/>
</dbReference>
<dbReference type="NCBIfam" id="TIGR00857">
    <property type="entry name" value="pyrC_multi"/>
    <property type="match status" value="1"/>
</dbReference>
<dbReference type="UniPathway" id="UPA00395">
    <property type="reaction ID" value="UER00653"/>
</dbReference>
<dbReference type="InterPro" id="IPR006680">
    <property type="entry name" value="Amidohydro-rel"/>
</dbReference>
<evidence type="ECO:0000313" key="11">
    <source>
        <dbReference type="Proteomes" id="UP000450917"/>
    </source>
</evidence>
<dbReference type="InterPro" id="IPR017593">
    <property type="entry name" value="Allantoinase"/>
</dbReference>
<comment type="PTM">
    <text evidence="8">Carboxylation allows a single lysine to coordinate two zinc ions.</text>
</comment>
<protein>
    <recommendedName>
        <fullName evidence="8">Allantoinase</fullName>
        <ecNumber evidence="8">3.5.2.5</ecNumber>
    </recommendedName>
    <alternativeName>
        <fullName evidence="8">Allantoin-utilizing enzyme</fullName>
    </alternativeName>
</protein>
<dbReference type="Proteomes" id="UP000450917">
    <property type="component" value="Unassembled WGS sequence"/>
</dbReference>
<comment type="caution">
    <text evidence="10">The sequence shown here is derived from an EMBL/GenBank/DDBJ whole genome shotgun (WGS) entry which is preliminary data.</text>
</comment>
<dbReference type="HAMAP" id="MF_01645">
    <property type="entry name" value="Hydantoinase"/>
    <property type="match status" value="1"/>
</dbReference>
<name>A0A7X2Z9B6_9BACL</name>
<feature type="binding site" description="via carbamate group" evidence="8">
    <location>
        <position position="146"/>
    </location>
    <ligand>
        <name>Zn(2+)</name>
        <dbReference type="ChEBI" id="CHEBI:29105"/>
        <label>1</label>
    </ligand>
</feature>
<dbReference type="GO" id="GO:0000256">
    <property type="term" value="P:allantoin catabolic process"/>
    <property type="evidence" value="ECO:0007669"/>
    <property type="project" value="UniProtKB-UniRule"/>
</dbReference>
<dbReference type="SUPFAM" id="SSF51556">
    <property type="entry name" value="Metallo-dependent hydrolases"/>
    <property type="match status" value="1"/>
</dbReference>
<dbReference type="PROSITE" id="PS00482">
    <property type="entry name" value="DIHYDROOROTASE_1"/>
    <property type="match status" value="1"/>
</dbReference>
<accession>A0A7X2Z9B6</accession>
<dbReference type="RefSeq" id="WP_127607897.1">
    <property type="nucleotide sequence ID" value="NZ_JBDLZV010000001.1"/>
</dbReference>
<feature type="domain" description="Amidohydrolase-related" evidence="9">
    <location>
        <begin position="51"/>
        <end position="431"/>
    </location>
</feature>
<keyword evidence="7 8" id="KW-0862">Zinc</keyword>
<keyword evidence="6 8" id="KW-0378">Hydrolase</keyword>
<dbReference type="SUPFAM" id="SSF51338">
    <property type="entry name" value="Composite domain of metallo-dependent hydrolases"/>
    <property type="match status" value="1"/>
</dbReference>
<organism evidence="10 11">
    <name type="scientific">Paenibacillus validus</name>
    <dbReference type="NCBI Taxonomy" id="44253"/>
    <lineage>
        <taxon>Bacteria</taxon>
        <taxon>Bacillati</taxon>
        <taxon>Bacillota</taxon>
        <taxon>Bacilli</taxon>
        <taxon>Bacillales</taxon>
        <taxon>Paenibacillaceae</taxon>
        <taxon>Paenibacillus</taxon>
    </lineage>
</organism>
<evidence type="ECO:0000256" key="3">
    <source>
        <dbReference type="ARBA" id="ARBA00011881"/>
    </source>
</evidence>
<dbReference type="GO" id="GO:0006145">
    <property type="term" value="P:purine nucleobase catabolic process"/>
    <property type="evidence" value="ECO:0007669"/>
    <property type="project" value="TreeGrafter"/>
</dbReference>
<dbReference type="EC" id="3.5.2.5" evidence="8"/>
<dbReference type="InterPro" id="IPR002195">
    <property type="entry name" value="Dihydroorotase_CS"/>
</dbReference>
<evidence type="ECO:0000256" key="6">
    <source>
        <dbReference type="ARBA" id="ARBA00022801"/>
    </source>
</evidence>
<dbReference type="PANTHER" id="PTHR43668:SF4">
    <property type="entry name" value="ALLANTOINASE"/>
    <property type="match status" value="1"/>
</dbReference>
<keyword evidence="5 8" id="KW-0479">Metal-binding</keyword>
<dbReference type="GO" id="GO:0050897">
    <property type="term" value="F:cobalt ion binding"/>
    <property type="evidence" value="ECO:0007669"/>
    <property type="project" value="InterPro"/>
</dbReference>
<feature type="modified residue" description="N6-carboxylysine" evidence="8">
    <location>
        <position position="146"/>
    </location>
</feature>
<comment type="cofactor">
    <cofactor evidence="8">
        <name>Zn(2+)</name>
        <dbReference type="ChEBI" id="CHEBI:29105"/>
    </cofactor>
    <text evidence="8">Binds 2 Zn(2+) ions per subunit.</text>
</comment>
<dbReference type="EMBL" id="WNZX01000005">
    <property type="protein sequence ID" value="MUG70738.1"/>
    <property type="molecule type" value="Genomic_DNA"/>
</dbReference>
<feature type="binding site" evidence="8">
    <location>
        <position position="59"/>
    </location>
    <ligand>
        <name>Zn(2+)</name>
        <dbReference type="ChEBI" id="CHEBI:29105"/>
        <label>1</label>
    </ligand>
</feature>